<dbReference type="GO" id="GO:0000155">
    <property type="term" value="F:phosphorelay sensor kinase activity"/>
    <property type="evidence" value="ECO:0007669"/>
    <property type="project" value="InterPro"/>
</dbReference>
<dbReference type="SMART" id="SM00387">
    <property type="entry name" value="HATPase_c"/>
    <property type="match status" value="1"/>
</dbReference>
<name>A0A4R3NUD6_9HYPH</name>
<dbReference type="InterPro" id="IPR005467">
    <property type="entry name" value="His_kinase_dom"/>
</dbReference>
<dbReference type="AlphaFoldDB" id="A0A4R3NUD6"/>
<evidence type="ECO:0000313" key="10">
    <source>
        <dbReference type="Proteomes" id="UP000295097"/>
    </source>
</evidence>
<evidence type="ECO:0000256" key="6">
    <source>
        <dbReference type="SAM" id="Coils"/>
    </source>
</evidence>
<dbReference type="InterPro" id="IPR003594">
    <property type="entry name" value="HATPase_dom"/>
</dbReference>
<dbReference type="PANTHER" id="PTHR43047:SF72">
    <property type="entry name" value="OSMOSENSING HISTIDINE PROTEIN KINASE SLN1"/>
    <property type="match status" value="1"/>
</dbReference>
<dbReference type="GO" id="GO:0005886">
    <property type="term" value="C:plasma membrane"/>
    <property type="evidence" value="ECO:0007669"/>
    <property type="project" value="TreeGrafter"/>
</dbReference>
<dbReference type="PROSITE" id="PS50109">
    <property type="entry name" value="HIS_KIN"/>
    <property type="match status" value="1"/>
</dbReference>
<dbReference type="Pfam" id="PF02518">
    <property type="entry name" value="HATPase_c"/>
    <property type="match status" value="1"/>
</dbReference>
<keyword evidence="3" id="KW-0597">Phosphoprotein</keyword>
<comment type="catalytic activity">
    <reaction evidence="1">
        <text>ATP + protein L-histidine = ADP + protein N-phospho-L-histidine.</text>
        <dbReference type="EC" id="2.7.13.3"/>
    </reaction>
</comment>
<accession>A0A4R3NUD6</accession>
<dbReference type="InterPro" id="IPR003661">
    <property type="entry name" value="HisK_dim/P_dom"/>
</dbReference>
<feature type="coiled-coil region" evidence="6">
    <location>
        <begin position="212"/>
        <end position="239"/>
    </location>
</feature>
<feature type="transmembrane region" description="Helical" evidence="7">
    <location>
        <begin position="77"/>
        <end position="95"/>
    </location>
</feature>
<feature type="domain" description="Histidine kinase" evidence="8">
    <location>
        <begin position="260"/>
        <end position="479"/>
    </location>
</feature>
<dbReference type="Proteomes" id="UP000295097">
    <property type="component" value="Unassembled WGS sequence"/>
</dbReference>
<sequence length="581" mass="62637">MLQRFKAMTGLTHATHRFLTLKPAHLHEAAGESVATNDPNALRDQLLSVENNIVVTMALIAIATGGLFYLGHPATMIVAWAVIALALAVAGYGICRKARNLEGKTVSLEKWSIQITAALWLVSGGWALLAWFPCDSCSAVAFPFFKGAMVLVSLTSLTLSAALIRHATWHVFAPSILTFSIAAFLEKRPADVAFATILALVVVFIAFIQSKLHENARALHEAEREKDAVNQALAFSIKQTETAAGAARTANRSKAAFLAAMSHDLRTPLNAIIGFSEVMKDEMMGPVGNAHYASYVDDIHRSGRHLLDMIDGVLDLSRLEAGGYSLHEQTIYLADIVEASIAMVRPEAERHSIRIFHEHDHNMAPLLADERALKQILVNLLSNAIKFSPDNTEIVIGSGWTENGGQLLCVRDYGSGMDHDTLENATIAFQRGTDAHQTEGVGLGLSIVHQLALAHEAELMLESEPGKGTLAVVSFPMKRVAPCPADMLEDSKTGLKMPVRPAETLPFEADSLEIEASDLSLEATPDTATESLVSQASQWHHSGANDDSTDALALDALIEAEIVAALDTEARERAREAANAA</sequence>
<keyword evidence="6" id="KW-0175">Coiled coil</keyword>
<comment type="caution">
    <text evidence="9">The sequence shown here is derived from an EMBL/GenBank/DDBJ whole genome shotgun (WGS) entry which is preliminary data.</text>
</comment>
<dbReference type="InterPro" id="IPR036097">
    <property type="entry name" value="HisK_dim/P_sf"/>
</dbReference>
<feature type="transmembrane region" description="Helical" evidence="7">
    <location>
        <begin position="191"/>
        <end position="208"/>
    </location>
</feature>
<feature type="transmembrane region" description="Helical" evidence="7">
    <location>
        <begin position="53"/>
        <end position="71"/>
    </location>
</feature>
<dbReference type="CDD" id="cd00082">
    <property type="entry name" value="HisKA"/>
    <property type="match status" value="1"/>
</dbReference>
<dbReference type="Gene3D" id="1.10.287.130">
    <property type="match status" value="1"/>
</dbReference>
<dbReference type="InterPro" id="IPR036890">
    <property type="entry name" value="HATPase_C_sf"/>
</dbReference>
<keyword evidence="4" id="KW-0808">Transferase</keyword>
<dbReference type="Pfam" id="PF00512">
    <property type="entry name" value="HisKA"/>
    <property type="match status" value="1"/>
</dbReference>
<gene>
    <name evidence="9" type="ORF">EDC90_100858</name>
</gene>
<dbReference type="EMBL" id="SMAR01000008">
    <property type="protein sequence ID" value="TCT40918.1"/>
    <property type="molecule type" value="Genomic_DNA"/>
</dbReference>
<dbReference type="SMART" id="SM00388">
    <property type="entry name" value="HisKA"/>
    <property type="match status" value="1"/>
</dbReference>
<dbReference type="SUPFAM" id="SSF55874">
    <property type="entry name" value="ATPase domain of HSP90 chaperone/DNA topoisomerase II/histidine kinase"/>
    <property type="match status" value="1"/>
</dbReference>
<evidence type="ECO:0000313" key="9">
    <source>
        <dbReference type="EMBL" id="TCT40918.1"/>
    </source>
</evidence>
<dbReference type="PRINTS" id="PR00344">
    <property type="entry name" value="BCTRLSENSOR"/>
</dbReference>
<dbReference type="Gene3D" id="3.30.565.10">
    <property type="entry name" value="Histidine kinase-like ATPase, C-terminal domain"/>
    <property type="match status" value="1"/>
</dbReference>
<dbReference type="OrthoDB" id="9813151at2"/>
<feature type="transmembrane region" description="Helical" evidence="7">
    <location>
        <begin position="115"/>
        <end position="133"/>
    </location>
</feature>
<dbReference type="GO" id="GO:0009927">
    <property type="term" value="F:histidine phosphotransfer kinase activity"/>
    <property type="evidence" value="ECO:0007669"/>
    <property type="project" value="TreeGrafter"/>
</dbReference>
<evidence type="ECO:0000256" key="2">
    <source>
        <dbReference type="ARBA" id="ARBA00012438"/>
    </source>
</evidence>
<dbReference type="InterPro" id="IPR004358">
    <property type="entry name" value="Sig_transdc_His_kin-like_C"/>
</dbReference>
<evidence type="ECO:0000256" key="7">
    <source>
        <dbReference type="SAM" id="Phobius"/>
    </source>
</evidence>
<proteinExistence type="predicted"/>
<evidence type="ECO:0000256" key="4">
    <source>
        <dbReference type="ARBA" id="ARBA00022679"/>
    </source>
</evidence>
<organism evidence="9 10">
    <name type="scientific">Martelella mediterranea</name>
    <dbReference type="NCBI Taxonomy" id="293089"/>
    <lineage>
        <taxon>Bacteria</taxon>
        <taxon>Pseudomonadati</taxon>
        <taxon>Pseudomonadota</taxon>
        <taxon>Alphaproteobacteria</taxon>
        <taxon>Hyphomicrobiales</taxon>
        <taxon>Aurantimonadaceae</taxon>
        <taxon>Martelella</taxon>
    </lineage>
</organism>
<feature type="transmembrane region" description="Helical" evidence="7">
    <location>
        <begin position="139"/>
        <end position="160"/>
    </location>
</feature>
<keyword evidence="10" id="KW-1185">Reference proteome</keyword>
<evidence type="ECO:0000256" key="1">
    <source>
        <dbReference type="ARBA" id="ARBA00000085"/>
    </source>
</evidence>
<dbReference type="PANTHER" id="PTHR43047">
    <property type="entry name" value="TWO-COMPONENT HISTIDINE PROTEIN KINASE"/>
    <property type="match status" value="1"/>
</dbReference>
<keyword evidence="7" id="KW-1133">Transmembrane helix</keyword>
<evidence type="ECO:0000256" key="5">
    <source>
        <dbReference type="ARBA" id="ARBA00022777"/>
    </source>
</evidence>
<evidence type="ECO:0000256" key="3">
    <source>
        <dbReference type="ARBA" id="ARBA00022553"/>
    </source>
</evidence>
<keyword evidence="5 9" id="KW-0418">Kinase</keyword>
<evidence type="ECO:0000259" key="8">
    <source>
        <dbReference type="PROSITE" id="PS50109"/>
    </source>
</evidence>
<keyword evidence="7" id="KW-0472">Membrane</keyword>
<protein>
    <recommendedName>
        <fullName evidence="2">histidine kinase</fullName>
        <ecNumber evidence="2">2.7.13.3</ecNumber>
    </recommendedName>
</protein>
<reference evidence="9 10" key="1">
    <citation type="submission" date="2019-03" db="EMBL/GenBank/DDBJ databases">
        <title>Freshwater and sediment microbial communities from various areas in North America, analyzing microbe dynamics in response to fracking.</title>
        <authorList>
            <person name="Lamendella R."/>
        </authorList>
    </citation>
    <scope>NUCLEOTIDE SEQUENCE [LARGE SCALE GENOMIC DNA]</scope>
    <source>
        <strain evidence="9 10">175.2</strain>
    </source>
</reference>
<dbReference type="SUPFAM" id="SSF47384">
    <property type="entry name" value="Homodimeric domain of signal transducing histidine kinase"/>
    <property type="match status" value="1"/>
</dbReference>
<dbReference type="EC" id="2.7.13.3" evidence="2"/>
<keyword evidence="7" id="KW-0812">Transmembrane</keyword>
<feature type="transmembrane region" description="Helical" evidence="7">
    <location>
        <begin position="167"/>
        <end position="185"/>
    </location>
</feature>